<protein>
    <submittedName>
        <fullName evidence="3">NADPH-dependent glutamate synthase</fullName>
        <ecNumber evidence="3">1.4.1.13</ecNumber>
    </submittedName>
</protein>
<name>A0A6N7IYC4_9FIRM</name>
<accession>A0A6N7IYC4</accession>
<dbReference type="SUPFAM" id="SSF46548">
    <property type="entry name" value="alpha-helical ferredoxin"/>
    <property type="match status" value="1"/>
</dbReference>
<dbReference type="SUPFAM" id="SSF51971">
    <property type="entry name" value="Nucleotide-binding domain"/>
    <property type="match status" value="1"/>
</dbReference>
<keyword evidence="4" id="KW-1185">Reference proteome</keyword>
<feature type="domain" description="FAD/NAD(P)-binding" evidence="1">
    <location>
        <begin position="141"/>
        <end position="447"/>
    </location>
</feature>
<feature type="domain" description="Dihydroprymidine dehydrogenase" evidence="2">
    <location>
        <begin position="18"/>
        <end position="128"/>
    </location>
</feature>
<dbReference type="NCBIfam" id="TIGR01316">
    <property type="entry name" value="gltA"/>
    <property type="match status" value="1"/>
</dbReference>
<dbReference type="AlphaFoldDB" id="A0A6N7IYC4"/>
<dbReference type="EMBL" id="VOGC01000002">
    <property type="protein sequence ID" value="MQN00616.1"/>
    <property type="molecule type" value="Genomic_DNA"/>
</dbReference>
<dbReference type="Pfam" id="PF07992">
    <property type="entry name" value="Pyr_redox_2"/>
    <property type="match status" value="1"/>
</dbReference>
<dbReference type="Gene3D" id="1.10.1060.10">
    <property type="entry name" value="Alpha-helical ferredoxin"/>
    <property type="match status" value="1"/>
</dbReference>
<organism evidence="3 4">
    <name type="scientific">Candidatus Weimeria bifida</name>
    <dbReference type="NCBI Taxonomy" id="2599074"/>
    <lineage>
        <taxon>Bacteria</taxon>
        <taxon>Bacillati</taxon>
        <taxon>Bacillota</taxon>
        <taxon>Clostridia</taxon>
        <taxon>Lachnospirales</taxon>
        <taxon>Lachnospiraceae</taxon>
        <taxon>Candidatus Weimeria</taxon>
    </lineage>
</organism>
<dbReference type="PRINTS" id="PR00419">
    <property type="entry name" value="ADXRDTASE"/>
</dbReference>
<keyword evidence="3" id="KW-0560">Oxidoreductase</keyword>
<sequence length="462" mass="49516">MADMTKRVPIAEQEPQVRAHNFDEVCLGYTEEEAVEEAKRCLNCKNPRCVGGCPVSIRIPEFIHAVTERDFKKAYEIISDSSSLPAVCGRVCPQETQCEGVCIRGIKGEAVAIGKLERFVADWARENGIHPEPPKEKNGHKVAVIGSGPSGLTCAGDLAKMGYDVTIFEALQKAGGVLVYGIPEFRLPKDKVVAAEVNNVKGLGVDIETDVVIGKSLTIDDLMEEFGFEAVYIGSGAGLPRFMGIPGETANGVFSANEVLTRSNLMKAYEDKDTPIIHGKKVVVVGGGNVAMDAARTALRLGAEVHIVYRRSEKELPARAEEVHHAKEEGIHFDLLQNPVEILADDKGWVKGIRVIKMQLGEPDASGRRRPVPIEGSEYEIDCDTVIMALGTSPNPLIASTTKGLDTNKKGCILAKEEDGETSKTAVYAGGDAVTGAATVILAMGAGKAAAKGIDAYFKNKK</sequence>
<reference evidence="3" key="1">
    <citation type="journal article" date="2020" name="Appl. Environ. Microbiol.">
        <title>Medium-Chain Fatty Acid Synthesis by 'Candidatus Weimeria bifida' gen. nov., sp. nov., and 'Candidatus Pseudoramibacter fermentans' sp. nov.</title>
        <authorList>
            <person name="Scarborough M.J."/>
            <person name="Myers K.S."/>
            <person name="Donohue T.J."/>
            <person name="Noguera D.R."/>
        </authorList>
    </citation>
    <scope>NUCLEOTIDE SEQUENCE</scope>
    <source>
        <strain evidence="3">LCO1.1</strain>
    </source>
</reference>
<proteinExistence type="predicted"/>
<evidence type="ECO:0000259" key="1">
    <source>
        <dbReference type="Pfam" id="PF07992"/>
    </source>
</evidence>
<dbReference type="Pfam" id="PF14691">
    <property type="entry name" value="Fer4_20"/>
    <property type="match status" value="1"/>
</dbReference>
<dbReference type="Proteomes" id="UP000460257">
    <property type="component" value="Unassembled WGS sequence"/>
</dbReference>
<dbReference type="PANTHER" id="PTHR42783:SF3">
    <property type="entry name" value="GLUTAMATE SYNTHASE [NADPH] SMALL CHAIN-RELATED"/>
    <property type="match status" value="1"/>
</dbReference>
<evidence type="ECO:0000259" key="2">
    <source>
        <dbReference type="Pfam" id="PF14691"/>
    </source>
</evidence>
<comment type="caution">
    <text evidence="3">The sequence shown here is derived from an EMBL/GenBank/DDBJ whole genome shotgun (WGS) entry which is preliminary data.</text>
</comment>
<gene>
    <name evidence="3" type="primary">gltA</name>
    <name evidence="3" type="ORF">FRC54_01260</name>
</gene>
<dbReference type="GO" id="GO:0004355">
    <property type="term" value="F:glutamate synthase (NADPH) activity"/>
    <property type="evidence" value="ECO:0007669"/>
    <property type="project" value="UniProtKB-EC"/>
</dbReference>
<dbReference type="InterPro" id="IPR006004">
    <property type="entry name" value="SudA-like"/>
</dbReference>
<dbReference type="GO" id="GO:0051536">
    <property type="term" value="F:iron-sulfur cluster binding"/>
    <property type="evidence" value="ECO:0007669"/>
    <property type="project" value="InterPro"/>
</dbReference>
<dbReference type="PANTHER" id="PTHR42783">
    <property type="entry name" value="GLUTAMATE SYNTHASE [NADPH] SMALL CHAIN"/>
    <property type="match status" value="1"/>
</dbReference>
<evidence type="ECO:0000313" key="4">
    <source>
        <dbReference type="Proteomes" id="UP000460257"/>
    </source>
</evidence>
<dbReference type="InterPro" id="IPR023753">
    <property type="entry name" value="FAD/NAD-binding_dom"/>
</dbReference>
<dbReference type="InterPro" id="IPR009051">
    <property type="entry name" value="Helical_ferredxn"/>
</dbReference>
<dbReference type="Gene3D" id="3.50.50.60">
    <property type="entry name" value="FAD/NAD(P)-binding domain"/>
    <property type="match status" value="2"/>
</dbReference>
<dbReference type="EC" id="1.4.1.13" evidence="3"/>
<dbReference type="InterPro" id="IPR036188">
    <property type="entry name" value="FAD/NAD-bd_sf"/>
</dbReference>
<dbReference type="InterPro" id="IPR028261">
    <property type="entry name" value="DPD_II"/>
</dbReference>
<evidence type="ECO:0000313" key="3">
    <source>
        <dbReference type="EMBL" id="MQN00616.1"/>
    </source>
</evidence>